<proteinExistence type="predicted"/>
<feature type="transmembrane region" description="Helical" evidence="6">
    <location>
        <begin position="42"/>
        <end position="61"/>
    </location>
</feature>
<name>A0A0K9NMS0_ZOSMR</name>
<sequence>MDPSCDDDHRLIDDRSLVHQLFGGGMVADIILWRRRDLTLQIVVWAISAWLIFQVSGHTLIYLVSRVLLLVLSILFVWAKAAGVLNRPPPPIPKMYLSEETVNELATFARANFNDFFSASYDVALGKNPILFYKVASCLWILSVLGAFFDFITIGYTGLLLILTLPVLYDKYEYQICHYSVCACRVMYQGLKDLSRFRISADDLHYILLYLRKNVRADIVLCRLRKKIVFYANKFHKWV</sequence>
<keyword evidence="9" id="KW-1185">Reference proteome</keyword>
<comment type="caution">
    <text evidence="8">The sequence shown here is derived from an EMBL/GenBank/DDBJ whole genome shotgun (WGS) entry which is preliminary data.</text>
</comment>
<evidence type="ECO:0000256" key="2">
    <source>
        <dbReference type="ARBA" id="ARBA00022692"/>
    </source>
</evidence>
<keyword evidence="2 6" id="KW-0812">Transmembrane</keyword>
<feature type="domain" description="Reticulon" evidence="7">
    <location>
        <begin position="27"/>
        <end position="216"/>
    </location>
</feature>
<dbReference type="GO" id="GO:0005789">
    <property type="term" value="C:endoplasmic reticulum membrane"/>
    <property type="evidence" value="ECO:0007669"/>
    <property type="project" value="UniProtKB-SubCell"/>
</dbReference>
<dbReference type="STRING" id="29655.A0A0K9NMS0"/>
<dbReference type="InterPro" id="IPR045064">
    <property type="entry name" value="Reticulon-like"/>
</dbReference>
<gene>
    <name evidence="8" type="ORF">ZOSMA_7G01040</name>
</gene>
<dbReference type="EMBL" id="LFYR01001978">
    <property type="protein sequence ID" value="KMZ58074.1"/>
    <property type="molecule type" value="Genomic_DNA"/>
</dbReference>
<evidence type="ECO:0000259" key="7">
    <source>
        <dbReference type="PROSITE" id="PS50845"/>
    </source>
</evidence>
<organism evidence="8 9">
    <name type="scientific">Zostera marina</name>
    <name type="common">Eelgrass</name>
    <dbReference type="NCBI Taxonomy" id="29655"/>
    <lineage>
        <taxon>Eukaryota</taxon>
        <taxon>Viridiplantae</taxon>
        <taxon>Streptophyta</taxon>
        <taxon>Embryophyta</taxon>
        <taxon>Tracheophyta</taxon>
        <taxon>Spermatophyta</taxon>
        <taxon>Magnoliopsida</taxon>
        <taxon>Liliopsida</taxon>
        <taxon>Zosteraceae</taxon>
        <taxon>Zostera</taxon>
    </lineage>
</organism>
<dbReference type="OrthoDB" id="567788at2759"/>
<dbReference type="GO" id="GO:0009617">
    <property type="term" value="P:response to bacterium"/>
    <property type="evidence" value="ECO:0007669"/>
    <property type="project" value="InterPro"/>
</dbReference>
<dbReference type="PROSITE" id="PS50845">
    <property type="entry name" value="RETICULON"/>
    <property type="match status" value="1"/>
</dbReference>
<dbReference type="AlphaFoldDB" id="A0A0K9NMS0"/>
<evidence type="ECO:0000256" key="6">
    <source>
        <dbReference type="RuleBase" id="RU363132"/>
    </source>
</evidence>
<evidence type="ECO:0000313" key="9">
    <source>
        <dbReference type="Proteomes" id="UP000036987"/>
    </source>
</evidence>
<dbReference type="Proteomes" id="UP000036987">
    <property type="component" value="Unassembled WGS sequence"/>
</dbReference>
<evidence type="ECO:0000256" key="1">
    <source>
        <dbReference type="ARBA" id="ARBA00004477"/>
    </source>
</evidence>
<keyword evidence="5 6" id="KW-0472">Membrane</keyword>
<comment type="subcellular location">
    <subcellularLocation>
        <location evidence="1 6">Endoplasmic reticulum membrane</location>
        <topology evidence="1 6">Multi-pass membrane protein</topology>
    </subcellularLocation>
</comment>
<evidence type="ECO:0000256" key="5">
    <source>
        <dbReference type="ARBA" id="ARBA00023136"/>
    </source>
</evidence>
<dbReference type="PANTHER" id="PTHR10994">
    <property type="entry name" value="RETICULON"/>
    <property type="match status" value="1"/>
</dbReference>
<dbReference type="InterPro" id="IPR003388">
    <property type="entry name" value="Reticulon"/>
</dbReference>
<evidence type="ECO:0000256" key="3">
    <source>
        <dbReference type="ARBA" id="ARBA00022824"/>
    </source>
</evidence>
<evidence type="ECO:0000313" key="8">
    <source>
        <dbReference type="EMBL" id="KMZ58074.1"/>
    </source>
</evidence>
<keyword evidence="4 6" id="KW-1133">Transmembrane helix</keyword>
<dbReference type="Pfam" id="PF02453">
    <property type="entry name" value="Reticulon"/>
    <property type="match status" value="1"/>
</dbReference>
<accession>A0A0K9NMS0</accession>
<dbReference type="PANTHER" id="PTHR10994:SF65">
    <property type="entry name" value="RETICULON-LIKE PROTEIN B12"/>
    <property type="match status" value="1"/>
</dbReference>
<feature type="transmembrane region" description="Helical" evidence="6">
    <location>
        <begin position="67"/>
        <end position="85"/>
    </location>
</feature>
<reference evidence="9" key="1">
    <citation type="journal article" date="2016" name="Nature">
        <title>The genome of the seagrass Zostera marina reveals angiosperm adaptation to the sea.</title>
        <authorList>
            <person name="Olsen J.L."/>
            <person name="Rouze P."/>
            <person name="Verhelst B."/>
            <person name="Lin Y.-C."/>
            <person name="Bayer T."/>
            <person name="Collen J."/>
            <person name="Dattolo E."/>
            <person name="De Paoli E."/>
            <person name="Dittami S."/>
            <person name="Maumus F."/>
            <person name="Michel G."/>
            <person name="Kersting A."/>
            <person name="Lauritano C."/>
            <person name="Lohaus R."/>
            <person name="Toepel M."/>
            <person name="Tonon T."/>
            <person name="Vanneste K."/>
            <person name="Amirebrahimi M."/>
            <person name="Brakel J."/>
            <person name="Bostroem C."/>
            <person name="Chovatia M."/>
            <person name="Grimwood J."/>
            <person name="Jenkins J.W."/>
            <person name="Jueterbock A."/>
            <person name="Mraz A."/>
            <person name="Stam W.T."/>
            <person name="Tice H."/>
            <person name="Bornberg-Bauer E."/>
            <person name="Green P.J."/>
            <person name="Pearson G.A."/>
            <person name="Procaccini G."/>
            <person name="Duarte C.M."/>
            <person name="Schmutz J."/>
            <person name="Reusch T.B.H."/>
            <person name="Van de Peer Y."/>
        </authorList>
    </citation>
    <scope>NUCLEOTIDE SEQUENCE [LARGE SCALE GENOMIC DNA]</scope>
    <source>
        <strain evidence="9">cv. Finnish</strain>
    </source>
</reference>
<feature type="transmembrane region" description="Helical" evidence="6">
    <location>
        <begin position="139"/>
        <end position="169"/>
    </location>
</feature>
<keyword evidence="3 6" id="KW-0256">Endoplasmic reticulum</keyword>
<protein>
    <recommendedName>
        <fullName evidence="6">Reticulon-like protein</fullName>
    </recommendedName>
</protein>
<evidence type="ECO:0000256" key="4">
    <source>
        <dbReference type="ARBA" id="ARBA00022989"/>
    </source>
</evidence>